<evidence type="ECO:0000256" key="2">
    <source>
        <dbReference type="ARBA" id="ARBA00001966"/>
    </source>
</evidence>
<dbReference type="InterPro" id="IPR003739">
    <property type="entry name" value="Lys_aminomutase/Glu_NH3_mut"/>
</dbReference>
<dbReference type="PANTHER" id="PTHR30538">
    <property type="entry name" value="LYSINE 2,3-AMINOMUTASE-RELATED"/>
    <property type="match status" value="1"/>
</dbReference>
<protein>
    <submittedName>
        <fullName evidence="11">Lysine 2,3-aminomutase</fullName>
    </submittedName>
</protein>
<keyword evidence="6" id="KW-0479">Metal-binding</keyword>
<proteinExistence type="inferred from homology"/>
<dbReference type="SFLD" id="SFLDS00029">
    <property type="entry name" value="Radical_SAM"/>
    <property type="match status" value="1"/>
</dbReference>
<dbReference type="SFLD" id="SFLDG01070">
    <property type="entry name" value="PLP-dependent"/>
    <property type="match status" value="1"/>
</dbReference>
<evidence type="ECO:0000256" key="8">
    <source>
        <dbReference type="ARBA" id="ARBA00023004"/>
    </source>
</evidence>
<dbReference type="InterPro" id="IPR058240">
    <property type="entry name" value="rSAM_sf"/>
</dbReference>
<organism evidence="11 12">
    <name type="scientific">Sinorhizobium numidicum</name>
    <dbReference type="NCBI Taxonomy" id="680248"/>
    <lineage>
        <taxon>Bacteria</taxon>
        <taxon>Pseudomonadati</taxon>
        <taxon>Pseudomonadota</taxon>
        <taxon>Alphaproteobacteria</taxon>
        <taxon>Hyphomicrobiales</taxon>
        <taxon>Rhizobiaceae</taxon>
        <taxon>Sinorhizobium/Ensifer group</taxon>
        <taxon>Sinorhizobium</taxon>
    </lineage>
</organism>
<evidence type="ECO:0000256" key="5">
    <source>
        <dbReference type="ARBA" id="ARBA00022691"/>
    </source>
</evidence>
<evidence type="ECO:0000256" key="7">
    <source>
        <dbReference type="ARBA" id="ARBA00022898"/>
    </source>
</evidence>
<dbReference type="InterPro" id="IPR013785">
    <property type="entry name" value="Aldolase_TIM"/>
</dbReference>
<keyword evidence="4" id="KW-0004">4Fe-4S</keyword>
<dbReference type="RefSeq" id="WP_280731485.1">
    <property type="nucleotide sequence ID" value="NZ_CP120367.1"/>
</dbReference>
<evidence type="ECO:0000256" key="9">
    <source>
        <dbReference type="ARBA" id="ARBA00023014"/>
    </source>
</evidence>
<evidence type="ECO:0000256" key="6">
    <source>
        <dbReference type="ARBA" id="ARBA00022723"/>
    </source>
</evidence>
<dbReference type="PROSITE" id="PS51918">
    <property type="entry name" value="RADICAL_SAM"/>
    <property type="match status" value="1"/>
</dbReference>
<keyword evidence="9" id="KW-0411">Iron-sulfur</keyword>
<evidence type="ECO:0000256" key="3">
    <source>
        <dbReference type="ARBA" id="ARBA00008703"/>
    </source>
</evidence>
<evidence type="ECO:0000256" key="4">
    <source>
        <dbReference type="ARBA" id="ARBA00022485"/>
    </source>
</evidence>
<comment type="similarity">
    <text evidence="3">Belongs to the radical SAM superfamily. KamA family.</text>
</comment>
<evidence type="ECO:0000256" key="1">
    <source>
        <dbReference type="ARBA" id="ARBA00001933"/>
    </source>
</evidence>
<evidence type="ECO:0000313" key="11">
    <source>
        <dbReference type="EMBL" id="WEX80766.1"/>
    </source>
</evidence>
<keyword evidence="5" id="KW-0949">S-adenosyl-L-methionine</keyword>
<feature type="domain" description="Radical SAM core" evidence="10">
    <location>
        <begin position="133"/>
        <end position="364"/>
    </location>
</feature>
<dbReference type="SUPFAM" id="SSF102114">
    <property type="entry name" value="Radical SAM enzymes"/>
    <property type="match status" value="1"/>
</dbReference>
<keyword evidence="7" id="KW-0663">Pyridoxal phosphate</keyword>
<reference evidence="11 12" key="1">
    <citation type="submission" date="2023-03" db="EMBL/GenBank/DDBJ databases">
        <authorList>
            <person name="Kaur S."/>
            <person name="Espinosa-Saiz D."/>
            <person name="Velazquez E."/>
            <person name="Menendez E."/>
            <person name="diCenzo G.C."/>
        </authorList>
    </citation>
    <scope>NUCLEOTIDE SEQUENCE [LARGE SCALE GENOMIC DNA]</scope>
    <source>
        <strain evidence="11 12">LMG 27395</strain>
    </source>
</reference>
<sequence>MNESFRSPTKFRAYTAAQFQASEHWKNLNESLRGTFLATTKVLPFRVNDYVLQNLIDWDSVPNDPMFQLLFPQPGMLSERDLWIVGRAMDGGSLEELNAAVGEIRRGLNPHPAGQMTHNVPTMGDEAVDGIQHKYRETVLFFPSAGQTCHSYCTFCFRWPQFVGDVSLRFQAKQSDELVQYLKTHPEVTDVLITGGDPMVMSSRSLERFITPILKETSVSTIRIGSKALTYWPFRFISDDDTKDLLSLFRQVVDSGRHLAFMAHFNHPREMKPSPVGEAIEAIRSTGAVIRTQAPILRHINDSPDAWAELWNESVRSGCVPYYMFVERDTGPSEYFKIPLVEVLQIFQQAYRRVSGLARTVRGPIMSATPGKVQIDGILEFAGRRMLQLQFLQARDPAAARQPLLAEYDETACWFDELKLLALAERQPELRSRMPEVAQ</sequence>
<dbReference type="PANTHER" id="PTHR30538:SF0">
    <property type="entry name" value="L-LYSINE 2,3-AMINOMUTASE AQ_1632-RELATED"/>
    <property type="match status" value="1"/>
</dbReference>
<keyword evidence="8" id="KW-0408">Iron</keyword>
<name>A0ABY8CQ37_9HYPH</name>
<gene>
    <name evidence="11" type="ORF">PYH38_000047</name>
</gene>
<accession>A0ABY8CQ37</accession>
<dbReference type="Gene3D" id="3.20.20.70">
    <property type="entry name" value="Aldolase class I"/>
    <property type="match status" value="1"/>
</dbReference>
<evidence type="ECO:0000259" key="10">
    <source>
        <dbReference type="PROSITE" id="PS51918"/>
    </source>
</evidence>
<comment type="cofactor">
    <cofactor evidence="2">
        <name>[4Fe-4S] cluster</name>
        <dbReference type="ChEBI" id="CHEBI:49883"/>
    </cofactor>
</comment>
<dbReference type="Proteomes" id="UP001235547">
    <property type="component" value="Chromosome 2"/>
</dbReference>
<evidence type="ECO:0000313" key="12">
    <source>
        <dbReference type="Proteomes" id="UP001235547"/>
    </source>
</evidence>
<comment type="cofactor">
    <cofactor evidence="1">
        <name>pyridoxal 5'-phosphate</name>
        <dbReference type="ChEBI" id="CHEBI:597326"/>
    </cofactor>
</comment>
<dbReference type="InterPro" id="IPR007197">
    <property type="entry name" value="rSAM"/>
</dbReference>
<keyword evidence="12" id="KW-1185">Reference proteome</keyword>
<dbReference type="EMBL" id="CP120370">
    <property type="protein sequence ID" value="WEX80766.1"/>
    <property type="molecule type" value="Genomic_DNA"/>
</dbReference>